<evidence type="ECO:0008006" key="4">
    <source>
        <dbReference type="Google" id="ProtNLM"/>
    </source>
</evidence>
<protein>
    <recommendedName>
        <fullName evidence="4">DUF445 domain-containing protein</fullName>
    </recommendedName>
</protein>
<dbReference type="AlphaFoldDB" id="A0A1G6W538"/>
<proteinExistence type="predicted"/>
<accession>A0A1G6W538</accession>
<sequence length="185" mass="21187">MSCWLFLILPVSAFAGWLIHWIAGNYFMNRYLPRQDAPLAAKAGHWAGQLMKQSFNIEQKISDPALIEKAMPSIEKHIDDFLNVKLKEEIPMLAMFIGNKTTDKIREVFIDQLKTLFPQVMLQLTANLKNELNPEQIVTRQLTEKPLSSLMKKDMAAQLRRYRNAGLLYGLVIGLVNLVLLCFVL</sequence>
<organism evidence="2 3">
    <name type="scientific">Niabella drilacis (strain DSM 25811 / CCM 8410 / CCUG 62505 / LMG 26954 / E90)</name>
    <dbReference type="NCBI Taxonomy" id="1285928"/>
    <lineage>
        <taxon>Bacteria</taxon>
        <taxon>Pseudomonadati</taxon>
        <taxon>Bacteroidota</taxon>
        <taxon>Chitinophagia</taxon>
        <taxon>Chitinophagales</taxon>
        <taxon>Chitinophagaceae</taxon>
        <taxon>Niabella</taxon>
    </lineage>
</organism>
<reference evidence="3" key="1">
    <citation type="submission" date="2016-10" db="EMBL/GenBank/DDBJ databases">
        <authorList>
            <person name="Varghese N."/>
            <person name="Submissions S."/>
        </authorList>
    </citation>
    <scope>NUCLEOTIDE SEQUENCE [LARGE SCALE GENOMIC DNA]</scope>
    <source>
        <strain evidence="3">DSM 25811 / CCM 8410 / LMG 26954 / E90</strain>
    </source>
</reference>
<keyword evidence="1" id="KW-0812">Transmembrane</keyword>
<dbReference type="Proteomes" id="UP000198757">
    <property type="component" value="Unassembled WGS sequence"/>
</dbReference>
<feature type="transmembrane region" description="Helical" evidence="1">
    <location>
        <begin position="165"/>
        <end position="184"/>
    </location>
</feature>
<dbReference type="EMBL" id="FMZO01000011">
    <property type="protein sequence ID" value="SDD60908.1"/>
    <property type="molecule type" value="Genomic_DNA"/>
</dbReference>
<name>A0A1G6W538_NIADE</name>
<feature type="transmembrane region" description="Helical" evidence="1">
    <location>
        <begin position="6"/>
        <end position="27"/>
    </location>
</feature>
<dbReference type="RefSeq" id="WP_090391570.1">
    <property type="nucleotide sequence ID" value="NZ_FMZO01000011.1"/>
</dbReference>
<evidence type="ECO:0000313" key="3">
    <source>
        <dbReference type="Proteomes" id="UP000198757"/>
    </source>
</evidence>
<keyword evidence="1" id="KW-0472">Membrane</keyword>
<keyword evidence="1" id="KW-1133">Transmembrane helix</keyword>
<evidence type="ECO:0000256" key="1">
    <source>
        <dbReference type="SAM" id="Phobius"/>
    </source>
</evidence>
<keyword evidence="3" id="KW-1185">Reference proteome</keyword>
<gene>
    <name evidence="2" type="ORF">SAMN04487894_1114</name>
</gene>
<evidence type="ECO:0000313" key="2">
    <source>
        <dbReference type="EMBL" id="SDD60908.1"/>
    </source>
</evidence>
<dbReference type="OrthoDB" id="9787430at2"/>
<dbReference type="STRING" id="1285928.SAMN04487894_1114"/>